<dbReference type="PRINTS" id="PR00320">
    <property type="entry name" value="GPROTEINBRPT"/>
</dbReference>
<dbReference type="PROSITE" id="PS50082">
    <property type="entry name" value="WD_REPEATS_2"/>
    <property type="match status" value="4"/>
</dbReference>
<dbReference type="SUPFAM" id="SSF50998">
    <property type="entry name" value="Quinoprotein alcohol dehydrogenase-like"/>
    <property type="match status" value="1"/>
</dbReference>
<keyword evidence="12" id="KW-1185">Reference proteome</keyword>
<dbReference type="InterPro" id="IPR015943">
    <property type="entry name" value="WD40/YVTN_repeat-like_dom_sf"/>
</dbReference>
<dbReference type="EMBL" id="VJMJ01000339">
    <property type="protein sequence ID" value="KAF0722298.1"/>
    <property type="molecule type" value="Genomic_DNA"/>
</dbReference>
<dbReference type="InterPro" id="IPR036322">
    <property type="entry name" value="WD40_repeat_dom_sf"/>
</dbReference>
<dbReference type="SMART" id="SM01166">
    <property type="entry name" value="DUF1899"/>
    <property type="match status" value="2"/>
</dbReference>
<name>A0A6G0W7Y5_9STRA</name>
<accession>A0A6G0W7Y5</accession>
<dbReference type="PROSITE" id="PS00678">
    <property type="entry name" value="WD_REPEATS_1"/>
    <property type="match status" value="2"/>
</dbReference>
<feature type="domain" description="DUF1899" evidence="10">
    <location>
        <begin position="448"/>
        <end position="505"/>
    </location>
</feature>
<evidence type="ECO:0000256" key="6">
    <source>
        <dbReference type="ARBA" id="ARBA00023203"/>
    </source>
</evidence>
<evidence type="ECO:0000256" key="7">
    <source>
        <dbReference type="PROSITE-ProRule" id="PRU00221"/>
    </source>
</evidence>
<feature type="repeat" description="WD" evidence="7">
    <location>
        <begin position="76"/>
        <end position="115"/>
    </location>
</feature>
<evidence type="ECO:0000259" key="10">
    <source>
        <dbReference type="SMART" id="SM01166"/>
    </source>
</evidence>
<dbReference type="Pfam" id="PF08953">
    <property type="entry name" value="DUF1899"/>
    <property type="match status" value="1"/>
</dbReference>
<dbReference type="InterPro" id="IPR015505">
    <property type="entry name" value="Coronin"/>
</dbReference>
<evidence type="ECO:0000256" key="5">
    <source>
        <dbReference type="ARBA" id="ARBA00022737"/>
    </source>
</evidence>
<dbReference type="VEuPathDB" id="FungiDB:AeMF1_002060"/>
<keyword evidence="3" id="KW-0963">Cytoplasm</keyword>
<keyword evidence="5 8" id="KW-0677">Repeat</keyword>
<dbReference type="PROSITE" id="PS50294">
    <property type="entry name" value="WD_REPEATS_REGION"/>
    <property type="match status" value="4"/>
</dbReference>
<dbReference type="SMART" id="SM01167">
    <property type="entry name" value="DUF1900"/>
    <property type="match status" value="2"/>
</dbReference>
<dbReference type="InterPro" id="IPR011047">
    <property type="entry name" value="Quinoprotein_ADH-like_sf"/>
</dbReference>
<keyword evidence="6" id="KW-0009">Actin-binding</keyword>
<dbReference type="GO" id="GO:0003779">
    <property type="term" value="F:actin binding"/>
    <property type="evidence" value="ECO:0007669"/>
    <property type="project" value="UniProtKB-KW"/>
</dbReference>
<evidence type="ECO:0000256" key="1">
    <source>
        <dbReference type="ARBA" id="ARBA00004496"/>
    </source>
</evidence>
<dbReference type="Pfam" id="PF00400">
    <property type="entry name" value="WD40"/>
    <property type="match status" value="4"/>
</dbReference>
<evidence type="ECO:0000256" key="3">
    <source>
        <dbReference type="ARBA" id="ARBA00022490"/>
    </source>
</evidence>
<dbReference type="SUPFAM" id="SSF50978">
    <property type="entry name" value="WD40 repeat-like"/>
    <property type="match status" value="1"/>
</dbReference>
<proteinExistence type="inferred from homology"/>
<dbReference type="SMART" id="SM00320">
    <property type="entry name" value="WD40"/>
    <property type="match status" value="8"/>
</dbReference>
<feature type="repeat" description="WD" evidence="7">
    <location>
        <begin position="556"/>
        <end position="598"/>
    </location>
</feature>
<comment type="subcellular location">
    <subcellularLocation>
        <location evidence="1">Cytoplasm</location>
    </subcellularLocation>
</comment>
<dbReference type="Proteomes" id="UP000481153">
    <property type="component" value="Unassembled WGS sequence"/>
</dbReference>
<dbReference type="InterPro" id="IPR015048">
    <property type="entry name" value="DUF1899"/>
</dbReference>
<feature type="domain" description="DUF1899" evidence="10">
    <location>
        <begin position="1"/>
        <end position="64"/>
    </location>
</feature>
<dbReference type="InterPro" id="IPR001680">
    <property type="entry name" value="WD40_rpt"/>
</dbReference>
<dbReference type="PANTHER" id="PTHR10856">
    <property type="entry name" value="CORONIN"/>
    <property type="match status" value="1"/>
</dbReference>
<keyword evidence="4 7" id="KW-0853">WD repeat</keyword>
<evidence type="ECO:0000313" key="12">
    <source>
        <dbReference type="Proteomes" id="UP000481153"/>
    </source>
</evidence>
<reference evidence="11 12" key="1">
    <citation type="submission" date="2019-07" db="EMBL/GenBank/DDBJ databases">
        <title>Genomics analysis of Aphanomyces spp. identifies a new class of oomycete effector associated with host adaptation.</title>
        <authorList>
            <person name="Gaulin E."/>
        </authorList>
    </citation>
    <scope>NUCLEOTIDE SEQUENCE [LARGE SCALE GENOMIC DNA]</scope>
    <source>
        <strain evidence="11 12">ATCC 201684</strain>
    </source>
</reference>
<feature type="region of interest" description="Disordered" evidence="9">
    <location>
        <begin position="808"/>
        <end position="835"/>
    </location>
</feature>
<dbReference type="AlphaFoldDB" id="A0A6G0W7Y5"/>
<comment type="caution">
    <text evidence="11">The sequence shown here is derived from an EMBL/GenBank/DDBJ whole genome shotgun (WGS) entry which is preliminary data.</text>
</comment>
<feature type="repeat" description="WD" evidence="7">
    <location>
        <begin position="513"/>
        <end position="546"/>
    </location>
</feature>
<dbReference type="Gene3D" id="2.130.10.10">
    <property type="entry name" value="YVTN repeat-like/Quinoprotein amine dehydrogenase"/>
    <property type="match status" value="2"/>
</dbReference>
<evidence type="ECO:0000256" key="2">
    <source>
        <dbReference type="ARBA" id="ARBA00009482"/>
    </source>
</evidence>
<sequence length="898" mass="99135">MFRASKYRNVLGTSLPREEWYEELQLDESRLDLYPLVASEKQLAFVSQLNSGSCIEVKAIQDAGKANASGKAPLLLKGHTQRVNALEFYSFESDSKTILASGGDDTSVKVWNIASDVNECLWTHTNDAKNRVVALSFHPSASDILGVASSNSVEVLDIKAQTAVGAPMVHPDLVTGFAWKTDGSLVTSACQDDNMRVWDPRQDQEAIVTPGHQGRKAASIAWCKDDFFVTAGFNALRERELMLWDIRRLDKYLVRERIDSGTGLLIPSFDEDTNLLFLGGRGDKVVRTYELNFQKASFTALQQTAVFRPTWGLTRLPKRACNLDICEVARVFSIGQTSIQPISFTVPRREAANQFQADLYPGSRSYQATMSSSEWIDGKNATPLLEKVTPQANVPTPAVSVELNSSWNTGGGWGSAPTPVATPSVAKPPVNEPVLTTELSEKAKKLGSIQGNKFKYITGKLLPRSESYSNVASDGSLIVANDTHWATPQVGTGGPVMVRSLARKGKIEQATVLNGHKLSVTDIEFHPFHPKLIATASDDCTVQIWDHDDASQKIILDGHSKGVRCISFHPSADNVLASGSMDSTILLWDAATGQKRQTIDKFEESPFNISFNFDGSLFSTITRDRVLRVIDPRSNKTVSMACAHEGSKAQKVVWCTNNNSSNIVTVGFSARSERQVFLWDARNLLDPLYTTTIDTSGSVHMPYYDESSNVVYLVGRGDRSILTFEIDSGKLHPCSPFSFQGSPISAAALLPKRSCNVREVEVARFLLLTQSTVENANFSLPRAEKLKAYFQDDVYGPVRESTPSLTSAAWFDGASEPPRTTTLQPSDMPLLSEKQVDAPVIPKVIDFKAQKLREEEEKRSRDQQFERLHALAYQPTLHSQRNPHGSNHFDDDDDGWDD</sequence>
<dbReference type="PANTHER" id="PTHR10856:SF20">
    <property type="entry name" value="CORONIN-7"/>
    <property type="match status" value="1"/>
</dbReference>
<dbReference type="GO" id="GO:0005737">
    <property type="term" value="C:cytoplasm"/>
    <property type="evidence" value="ECO:0007669"/>
    <property type="project" value="UniProtKB-SubCell"/>
</dbReference>
<organism evidence="11 12">
    <name type="scientific">Aphanomyces euteiches</name>
    <dbReference type="NCBI Taxonomy" id="100861"/>
    <lineage>
        <taxon>Eukaryota</taxon>
        <taxon>Sar</taxon>
        <taxon>Stramenopiles</taxon>
        <taxon>Oomycota</taxon>
        <taxon>Saprolegniomycetes</taxon>
        <taxon>Saprolegniales</taxon>
        <taxon>Verrucalvaceae</taxon>
        <taxon>Aphanomyces</taxon>
    </lineage>
</organism>
<evidence type="ECO:0000313" key="11">
    <source>
        <dbReference type="EMBL" id="KAF0722298.1"/>
    </source>
</evidence>
<feature type="region of interest" description="Disordered" evidence="9">
    <location>
        <begin position="871"/>
        <end position="898"/>
    </location>
</feature>
<dbReference type="InterPro" id="IPR019775">
    <property type="entry name" value="WD40_repeat_CS"/>
</dbReference>
<evidence type="ECO:0000256" key="9">
    <source>
        <dbReference type="SAM" id="MobiDB-lite"/>
    </source>
</evidence>
<dbReference type="InterPro" id="IPR020472">
    <property type="entry name" value="WD40_PAC1"/>
</dbReference>
<comment type="similarity">
    <text evidence="2 8">Belongs to the WD repeat coronin family.</text>
</comment>
<evidence type="ECO:0000256" key="8">
    <source>
        <dbReference type="RuleBase" id="RU280818"/>
    </source>
</evidence>
<feature type="repeat" description="WD" evidence="7">
    <location>
        <begin position="167"/>
        <end position="208"/>
    </location>
</feature>
<dbReference type="Pfam" id="PF16300">
    <property type="entry name" value="WD40_4"/>
    <property type="match status" value="2"/>
</dbReference>
<feature type="compositionally biased region" description="Polar residues" evidence="9">
    <location>
        <begin position="876"/>
        <end position="885"/>
    </location>
</feature>
<gene>
    <name evidence="11" type="ORF">Ae201684_018515</name>
</gene>
<protein>
    <recommendedName>
        <fullName evidence="8">Coronin</fullName>
    </recommendedName>
</protein>
<dbReference type="FunFam" id="2.130.10.10:FF:000774">
    <property type="entry name" value="Coronin"/>
    <property type="match status" value="1"/>
</dbReference>
<evidence type="ECO:0000256" key="4">
    <source>
        <dbReference type="ARBA" id="ARBA00022574"/>
    </source>
</evidence>